<name>A0A7G9G3T6_9FIRM</name>
<evidence type="ECO:0000313" key="2">
    <source>
        <dbReference type="EMBL" id="QNM05468.1"/>
    </source>
</evidence>
<reference evidence="2 3" key="1">
    <citation type="submission" date="2020-08" db="EMBL/GenBank/DDBJ databases">
        <authorList>
            <person name="Liu C."/>
            <person name="Sun Q."/>
        </authorList>
    </citation>
    <scope>NUCLEOTIDE SEQUENCE [LARGE SCALE GENOMIC DNA]</scope>
    <source>
        <strain evidence="2 3">NSJ-38</strain>
    </source>
</reference>
<feature type="region of interest" description="Disordered" evidence="1">
    <location>
        <begin position="36"/>
        <end position="63"/>
    </location>
</feature>
<dbReference type="AlphaFoldDB" id="A0A7G9G3T6"/>
<accession>A0A7G9G3T6</accession>
<evidence type="ECO:0008006" key="4">
    <source>
        <dbReference type="Google" id="ProtNLM"/>
    </source>
</evidence>
<dbReference type="EMBL" id="CP060634">
    <property type="protein sequence ID" value="QNM05468.1"/>
    <property type="molecule type" value="Genomic_DNA"/>
</dbReference>
<dbReference type="NCBIfam" id="TIGR03057">
    <property type="entry name" value="xxxLxxG_by_4"/>
    <property type="match status" value="2"/>
</dbReference>
<evidence type="ECO:0000256" key="1">
    <source>
        <dbReference type="SAM" id="MobiDB-lite"/>
    </source>
</evidence>
<dbReference type="Proteomes" id="UP000515823">
    <property type="component" value="Chromosome"/>
</dbReference>
<organism evidence="2 3">
    <name type="scientific">Qiania dongpingensis</name>
    <dbReference type="NCBI Taxonomy" id="2763669"/>
    <lineage>
        <taxon>Bacteria</taxon>
        <taxon>Bacillati</taxon>
        <taxon>Bacillota</taxon>
        <taxon>Clostridia</taxon>
        <taxon>Lachnospirales</taxon>
        <taxon>Lachnospiraceae</taxon>
        <taxon>Qiania</taxon>
    </lineage>
</organism>
<dbReference type="Gene3D" id="1.10.287.950">
    <property type="entry name" value="Methyl-accepting chemotaxis protein"/>
    <property type="match status" value="1"/>
</dbReference>
<feature type="compositionally biased region" description="Basic and acidic residues" evidence="1">
    <location>
        <begin position="38"/>
        <end position="63"/>
    </location>
</feature>
<sequence>MKDMKKRSVKILSLILCAVMVFSLVGAISYAAGAKTRRTAEKETAETEASRGEKEQEATEGDVSKDETVYVIANADGSPRKVIVSDWIKNSIGKAQVNDRSELDNVTNVNGEESCTVNDGGMRVWDAEGNDIYYKGDIRKELPVTMSISYRLDGKAISAEELAGKSGKVTMRFDYTNNQYEEVEIEGEKQKIYVPFVMLTGMILDNEQFKNVEVSNGRLVNDGSHTIVAGIAMPGLQENLNIDKEKIELPGYVEITADVTDFEVAATLSLATNEVFSDIDLEDGDSIDKLKESLDKLSDAMEQLLDGSSALYDGLETLQSKSGELIDGVSQLASGAGALSDGAGALKSGSQSLKDGAGDLAGGLNKLAANNETLNGGARQVFDSLLAAADSQLAAAGLSVPALTIDNYAEVLDGVKGSLDENTVYNMAYNTALDAVTGKVRAQETAIRAQVEIAVRGKVLEGVLQAAGMPMTAEQYEAAVNAGGVDADTQAMVAAAVDNQMQSSDILGQIAAATESKVQELIQQNMQSSEVTSQINAAVESARNGAGSIAALKAQLDGYHEFYNGLLSYTAGVAEANDGAGALLGGASELAAGASDLYDGAGTLREGISRLQSGGSALTDGVSQLADGALQLSDGLKEFSEEGIQKLVDAVDGDLDVLVSRLRATADVSKNYRSFAGISGDMSGSVKFIYKTDAVETEE</sequence>
<dbReference type="RefSeq" id="WP_249302506.1">
    <property type="nucleotide sequence ID" value="NZ_CP060634.1"/>
</dbReference>
<keyword evidence="3" id="KW-1185">Reference proteome</keyword>
<dbReference type="KEGG" id="qdo:H9Q78_13715"/>
<protein>
    <recommendedName>
        <fullName evidence="4">X-X-X-Leu-X-X-Gly heptad repeats</fullName>
    </recommendedName>
</protein>
<proteinExistence type="predicted"/>
<evidence type="ECO:0000313" key="3">
    <source>
        <dbReference type="Proteomes" id="UP000515823"/>
    </source>
</evidence>
<dbReference type="InterPro" id="IPR023908">
    <property type="entry name" value="xxxLxxG_rpt"/>
</dbReference>
<gene>
    <name evidence="2" type="ORF">H9Q78_13715</name>
</gene>